<accession>A0A5E4R729</accession>
<reference evidence="1 2" key="1">
    <citation type="submission" date="2017-07" db="EMBL/GenBank/DDBJ databases">
        <authorList>
            <person name="Talla V."/>
            <person name="Backstrom N."/>
        </authorList>
    </citation>
    <scope>NUCLEOTIDE SEQUENCE [LARGE SCALE GENOMIC DNA]</scope>
</reference>
<proteinExistence type="predicted"/>
<dbReference type="Proteomes" id="UP000324832">
    <property type="component" value="Unassembled WGS sequence"/>
</dbReference>
<keyword evidence="2" id="KW-1185">Reference proteome</keyword>
<dbReference type="Gene3D" id="3.50.30.30">
    <property type="match status" value="1"/>
</dbReference>
<dbReference type="EMBL" id="FZQP02006993">
    <property type="protein sequence ID" value="VVD05628.1"/>
    <property type="molecule type" value="Genomic_DNA"/>
</dbReference>
<gene>
    <name evidence="1" type="ORF">LSINAPIS_LOCUS15122</name>
</gene>
<organism evidence="1 2">
    <name type="scientific">Leptidea sinapis</name>
    <dbReference type="NCBI Taxonomy" id="189913"/>
    <lineage>
        <taxon>Eukaryota</taxon>
        <taxon>Metazoa</taxon>
        <taxon>Ecdysozoa</taxon>
        <taxon>Arthropoda</taxon>
        <taxon>Hexapoda</taxon>
        <taxon>Insecta</taxon>
        <taxon>Pterygota</taxon>
        <taxon>Neoptera</taxon>
        <taxon>Endopterygota</taxon>
        <taxon>Lepidoptera</taxon>
        <taxon>Glossata</taxon>
        <taxon>Ditrysia</taxon>
        <taxon>Papilionoidea</taxon>
        <taxon>Pieridae</taxon>
        <taxon>Dismorphiinae</taxon>
        <taxon>Leptidea</taxon>
    </lineage>
</organism>
<name>A0A5E4R729_9NEOP</name>
<feature type="non-terminal residue" evidence="1">
    <location>
        <position position="79"/>
    </location>
</feature>
<sequence length="79" mass="8443">MKLFTAGVDMYPVSGKYGEGYIGSARGVAVHVRAKGPEGAQDHTGCTWPLVSVAAPNQPLPTEPWIAVIRRGSCNFEIK</sequence>
<dbReference type="AlphaFoldDB" id="A0A5E4R729"/>
<evidence type="ECO:0000313" key="2">
    <source>
        <dbReference type="Proteomes" id="UP000324832"/>
    </source>
</evidence>
<evidence type="ECO:0000313" key="1">
    <source>
        <dbReference type="EMBL" id="VVD05628.1"/>
    </source>
</evidence>
<protein>
    <submittedName>
        <fullName evidence="1">Uncharacterized protein</fullName>
    </submittedName>
</protein>